<organism evidence="2 3">
    <name type="scientific">Neofusicoccum ribis</name>
    <dbReference type="NCBI Taxonomy" id="45134"/>
    <lineage>
        <taxon>Eukaryota</taxon>
        <taxon>Fungi</taxon>
        <taxon>Dikarya</taxon>
        <taxon>Ascomycota</taxon>
        <taxon>Pezizomycotina</taxon>
        <taxon>Dothideomycetes</taxon>
        <taxon>Dothideomycetes incertae sedis</taxon>
        <taxon>Botryosphaeriales</taxon>
        <taxon>Botryosphaeriaceae</taxon>
        <taxon>Neofusicoccum</taxon>
    </lineage>
</organism>
<gene>
    <name evidence="2" type="ORF">SLS56_008364</name>
</gene>
<keyword evidence="1" id="KW-0472">Membrane</keyword>
<feature type="transmembrane region" description="Helical" evidence="1">
    <location>
        <begin position="185"/>
        <end position="211"/>
    </location>
</feature>
<protein>
    <submittedName>
        <fullName evidence="2">Uncharacterized protein</fullName>
    </submittedName>
</protein>
<keyword evidence="1" id="KW-1133">Transmembrane helix</keyword>
<name>A0ABR3SKB7_9PEZI</name>
<reference evidence="2 3" key="1">
    <citation type="submission" date="2024-02" db="EMBL/GenBank/DDBJ databases">
        <title>De novo assembly and annotation of 12 fungi associated with fruit tree decline syndrome in Ontario, Canada.</title>
        <authorList>
            <person name="Sulman M."/>
            <person name="Ellouze W."/>
            <person name="Ilyukhin E."/>
        </authorList>
    </citation>
    <scope>NUCLEOTIDE SEQUENCE [LARGE SCALE GENOMIC DNA]</scope>
    <source>
        <strain evidence="2 3">M1-105</strain>
    </source>
</reference>
<dbReference type="EMBL" id="JAJVDC020000123">
    <property type="protein sequence ID" value="KAL1623259.1"/>
    <property type="molecule type" value="Genomic_DNA"/>
</dbReference>
<evidence type="ECO:0000313" key="2">
    <source>
        <dbReference type="EMBL" id="KAL1623259.1"/>
    </source>
</evidence>
<accession>A0ABR3SKB7</accession>
<sequence>MDGEIFKFDKSELDKILQSYSQQWSPSFNFSFHDVHSGKTLWFLNTTFDVPGVQDFYASFDSSHLFGNYPTNETYDFSNSVIWWPINEDPSGVDHFEIYAPCENCTTYSKMVSTTGFTESVAMQILSPVLNAIFRDTLLDTDNPALAWQALMTTVLRMAYYDWLPTFDSMTRLETRSKVPCQIPLFYRGFAIVMANLAVHLAIVTAAAVCFGRMTTTSLLNSSWQVVAQLKTKETERILDHATMAHDSEARRWIEQNDQPRRRFRITKNQSCGAMHLS</sequence>
<evidence type="ECO:0000313" key="3">
    <source>
        <dbReference type="Proteomes" id="UP001521116"/>
    </source>
</evidence>
<proteinExistence type="predicted"/>
<evidence type="ECO:0000256" key="1">
    <source>
        <dbReference type="SAM" id="Phobius"/>
    </source>
</evidence>
<keyword evidence="3" id="KW-1185">Reference proteome</keyword>
<comment type="caution">
    <text evidence="2">The sequence shown here is derived from an EMBL/GenBank/DDBJ whole genome shotgun (WGS) entry which is preliminary data.</text>
</comment>
<dbReference type="Proteomes" id="UP001521116">
    <property type="component" value="Unassembled WGS sequence"/>
</dbReference>
<keyword evidence="1" id="KW-0812">Transmembrane</keyword>